<proteinExistence type="predicted"/>
<evidence type="ECO:0000256" key="2">
    <source>
        <dbReference type="ARBA" id="ARBA00023015"/>
    </source>
</evidence>
<dbReference type="PANTHER" id="PTHR31920:SF135">
    <property type="entry name" value="B3 DOMAIN-CONTAINING PROTEIN OS03G0621600-RELATED"/>
    <property type="match status" value="1"/>
</dbReference>
<dbReference type="Pfam" id="PF02362">
    <property type="entry name" value="B3"/>
    <property type="match status" value="2"/>
</dbReference>
<dbReference type="PROSITE" id="PS50863">
    <property type="entry name" value="B3"/>
    <property type="match status" value="2"/>
</dbReference>
<sequence>MESRKLKKIPAFFKPFVAEDRERRLLIPPFFSEFMKDRLPNNAIIRDRKENYWPVEVLQREKKKFFEAGWTKFVQDKNVQYGDFLVFEYDGGSFFDVRILESWHVRRNLVLKRVPTDVINDFNLKLPEKIDVCDEQGRTWPLAVKKWGDGRTCLAKGWRAFWRWNGVKLNDKCLCEFVPGNDGSEIRLRISIIRAEWLLQQCSSITLLM</sequence>
<keyword evidence="2" id="KW-0805">Transcription regulation</keyword>
<dbReference type="Proteomes" id="UP000077755">
    <property type="component" value="Chromosome 9"/>
</dbReference>
<name>A0AAF1BC10_DAUCS</name>
<evidence type="ECO:0000256" key="5">
    <source>
        <dbReference type="ARBA" id="ARBA00023242"/>
    </source>
</evidence>
<evidence type="ECO:0000313" key="8">
    <source>
        <dbReference type="Proteomes" id="UP000077755"/>
    </source>
</evidence>
<evidence type="ECO:0000256" key="4">
    <source>
        <dbReference type="ARBA" id="ARBA00023163"/>
    </source>
</evidence>
<dbReference type="InterPro" id="IPR050655">
    <property type="entry name" value="Plant_B3_domain"/>
</dbReference>
<keyword evidence="8" id="KW-1185">Reference proteome</keyword>
<protein>
    <recommendedName>
        <fullName evidence="6">TF-B3 domain-containing protein</fullName>
    </recommendedName>
</protein>
<dbReference type="SUPFAM" id="SSF101936">
    <property type="entry name" value="DNA-binding pseudobarrel domain"/>
    <property type="match status" value="2"/>
</dbReference>
<organism evidence="7 8">
    <name type="scientific">Daucus carota subsp. sativus</name>
    <name type="common">Carrot</name>
    <dbReference type="NCBI Taxonomy" id="79200"/>
    <lineage>
        <taxon>Eukaryota</taxon>
        <taxon>Viridiplantae</taxon>
        <taxon>Streptophyta</taxon>
        <taxon>Embryophyta</taxon>
        <taxon>Tracheophyta</taxon>
        <taxon>Spermatophyta</taxon>
        <taxon>Magnoliopsida</taxon>
        <taxon>eudicotyledons</taxon>
        <taxon>Gunneridae</taxon>
        <taxon>Pentapetalae</taxon>
        <taxon>asterids</taxon>
        <taxon>campanulids</taxon>
        <taxon>Apiales</taxon>
        <taxon>Apiaceae</taxon>
        <taxon>Apioideae</taxon>
        <taxon>Scandiceae</taxon>
        <taxon>Daucinae</taxon>
        <taxon>Daucus</taxon>
        <taxon>Daucus sect. Daucus</taxon>
    </lineage>
</organism>
<dbReference type="Gene3D" id="2.40.330.10">
    <property type="entry name" value="DNA-binding pseudobarrel domain"/>
    <property type="match status" value="2"/>
</dbReference>
<feature type="domain" description="TF-B3" evidence="6">
    <location>
        <begin position="10"/>
        <end position="103"/>
    </location>
</feature>
<dbReference type="SMART" id="SM01019">
    <property type="entry name" value="B3"/>
    <property type="match status" value="2"/>
</dbReference>
<gene>
    <name evidence="7" type="ORF">DCAR_0933331</name>
</gene>
<dbReference type="GO" id="GO:0005634">
    <property type="term" value="C:nucleus"/>
    <property type="evidence" value="ECO:0007669"/>
    <property type="project" value="UniProtKB-SubCell"/>
</dbReference>
<evidence type="ECO:0000256" key="1">
    <source>
        <dbReference type="ARBA" id="ARBA00004123"/>
    </source>
</evidence>
<keyword evidence="4" id="KW-0804">Transcription</keyword>
<dbReference type="CDD" id="cd10017">
    <property type="entry name" value="B3_DNA"/>
    <property type="match status" value="2"/>
</dbReference>
<comment type="subcellular location">
    <subcellularLocation>
        <location evidence="1">Nucleus</location>
    </subcellularLocation>
</comment>
<dbReference type="InterPro" id="IPR003340">
    <property type="entry name" value="B3_DNA-bd"/>
</dbReference>
<dbReference type="AlphaFoldDB" id="A0AAF1BC10"/>
<keyword evidence="3" id="KW-0238">DNA-binding</keyword>
<evidence type="ECO:0000256" key="3">
    <source>
        <dbReference type="ARBA" id="ARBA00023125"/>
    </source>
</evidence>
<reference evidence="7" key="1">
    <citation type="journal article" date="2016" name="Nat. Genet.">
        <title>A high-quality carrot genome assembly provides new insights into carotenoid accumulation and asterid genome evolution.</title>
        <authorList>
            <person name="Iorizzo M."/>
            <person name="Ellison S."/>
            <person name="Senalik D."/>
            <person name="Zeng P."/>
            <person name="Satapoomin P."/>
            <person name="Huang J."/>
            <person name="Bowman M."/>
            <person name="Iovene M."/>
            <person name="Sanseverino W."/>
            <person name="Cavagnaro P."/>
            <person name="Yildiz M."/>
            <person name="Macko-Podgorni A."/>
            <person name="Moranska E."/>
            <person name="Grzebelus E."/>
            <person name="Grzebelus D."/>
            <person name="Ashrafi H."/>
            <person name="Zheng Z."/>
            <person name="Cheng S."/>
            <person name="Spooner D."/>
            <person name="Van Deynze A."/>
            <person name="Simon P."/>
        </authorList>
    </citation>
    <scope>NUCLEOTIDE SEQUENCE</scope>
    <source>
        <tissue evidence="7">Leaf</tissue>
    </source>
</reference>
<evidence type="ECO:0000313" key="7">
    <source>
        <dbReference type="EMBL" id="WOH13820.1"/>
    </source>
</evidence>
<dbReference type="InterPro" id="IPR015300">
    <property type="entry name" value="DNA-bd_pseudobarrel_sf"/>
</dbReference>
<feature type="domain" description="TF-B3" evidence="6">
    <location>
        <begin position="114"/>
        <end position="196"/>
    </location>
</feature>
<keyword evidence="5" id="KW-0539">Nucleus</keyword>
<dbReference type="EMBL" id="CP093351">
    <property type="protein sequence ID" value="WOH13820.1"/>
    <property type="molecule type" value="Genomic_DNA"/>
</dbReference>
<evidence type="ECO:0000259" key="6">
    <source>
        <dbReference type="PROSITE" id="PS50863"/>
    </source>
</evidence>
<dbReference type="GO" id="GO:0003677">
    <property type="term" value="F:DNA binding"/>
    <property type="evidence" value="ECO:0007669"/>
    <property type="project" value="UniProtKB-KW"/>
</dbReference>
<reference evidence="7" key="2">
    <citation type="submission" date="2022-03" db="EMBL/GenBank/DDBJ databases">
        <title>Draft title - Genomic analysis of global carrot germplasm unveils the trajectory of domestication and the origin of high carotenoid orange carrot.</title>
        <authorList>
            <person name="Iorizzo M."/>
            <person name="Ellison S."/>
            <person name="Senalik D."/>
            <person name="Macko-Podgorni A."/>
            <person name="Grzebelus D."/>
            <person name="Bostan H."/>
            <person name="Rolling W."/>
            <person name="Curaba J."/>
            <person name="Simon P."/>
        </authorList>
    </citation>
    <scope>NUCLEOTIDE SEQUENCE</scope>
    <source>
        <tissue evidence="7">Leaf</tissue>
    </source>
</reference>
<dbReference type="PANTHER" id="PTHR31920">
    <property type="entry name" value="B3 DOMAIN-CONTAINING"/>
    <property type="match status" value="1"/>
</dbReference>
<accession>A0AAF1BC10</accession>